<keyword evidence="1" id="KW-0472">Membrane</keyword>
<gene>
    <name evidence="2" type="ORF">SAMN04488125_101357</name>
</gene>
<dbReference type="AlphaFoldDB" id="A0A1I3YTL6"/>
<accession>A0A1I3YTL6</accession>
<sequence length="53" mass="5544">MRTIDKLFMVFAAGVTVAGLGVAALFMGTGPTANQIRAIDGPTEPVIQVSRRP</sequence>
<name>A0A1I3YTL6_9HYPH</name>
<reference evidence="3" key="1">
    <citation type="submission" date="2016-10" db="EMBL/GenBank/DDBJ databases">
        <authorList>
            <person name="Varghese N."/>
            <person name="Submissions S."/>
        </authorList>
    </citation>
    <scope>NUCLEOTIDE SEQUENCE [LARGE SCALE GENOMIC DNA]</scope>
    <source>
        <strain evidence="3">CGMCC 1.6474</strain>
    </source>
</reference>
<keyword evidence="1" id="KW-1133">Transmembrane helix</keyword>
<dbReference type="RefSeq" id="WP_165616370.1">
    <property type="nucleotide sequence ID" value="NZ_FOSV01000001.1"/>
</dbReference>
<keyword evidence="1" id="KW-0812">Transmembrane</keyword>
<evidence type="ECO:0000313" key="2">
    <source>
        <dbReference type="EMBL" id="SFK35153.1"/>
    </source>
</evidence>
<protein>
    <submittedName>
        <fullName evidence="2">Uncharacterized protein</fullName>
    </submittedName>
</protein>
<evidence type="ECO:0000313" key="3">
    <source>
        <dbReference type="Proteomes" id="UP000198804"/>
    </source>
</evidence>
<dbReference type="Proteomes" id="UP000198804">
    <property type="component" value="Unassembled WGS sequence"/>
</dbReference>
<dbReference type="EMBL" id="FOSV01000001">
    <property type="protein sequence ID" value="SFK35153.1"/>
    <property type="molecule type" value="Genomic_DNA"/>
</dbReference>
<organism evidence="2 3">
    <name type="scientific">Methylorubrum salsuginis</name>
    <dbReference type="NCBI Taxonomy" id="414703"/>
    <lineage>
        <taxon>Bacteria</taxon>
        <taxon>Pseudomonadati</taxon>
        <taxon>Pseudomonadota</taxon>
        <taxon>Alphaproteobacteria</taxon>
        <taxon>Hyphomicrobiales</taxon>
        <taxon>Methylobacteriaceae</taxon>
        <taxon>Methylorubrum</taxon>
    </lineage>
</organism>
<evidence type="ECO:0000256" key="1">
    <source>
        <dbReference type="SAM" id="Phobius"/>
    </source>
</evidence>
<feature type="transmembrane region" description="Helical" evidence="1">
    <location>
        <begin position="7"/>
        <end position="27"/>
    </location>
</feature>
<dbReference type="STRING" id="414703.SAMN04488125_101357"/>
<keyword evidence="3" id="KW-1185">Reference proteome</keyword>
<proteinExistence type="predicted"/>